<dbReference type="Gene3D" id="2.40.30.170">
    <property type="match status" value="1"/>
</dbReference>
<keyword evidence="11" id="KW-1185">Reference proteome</keyword>
<accession>A0ABW0EXT2</accession>
<evidence type="ECO:0000259" key="7">
    <source>
        <dbReference type="Pfam" id="PF25876"/>
    </source>
</evidence>
<dbReference type="InterPro" id="IPR058625">
    <property type="entry name" value="MdtA-like_BSH"/>
</dbReference>
<dbReference type="InterPro" id="IPR006143">
    <property type="entry name" value="RND_pump_MFP"/>
</dbReference>
<keyword evidence="3" id="KW-0813">Transport</keyword>
<evidence type="ECO:0000313" key="10">
    <source>
        <dbReference type="EMBL" id="MFC5292073.1"/>
    </source>
</evidence>
<dbReference type="SUPFAM" id="SSF111369">
    <property type="entry name" value="HlyD-like secretion proteins"/>
    <property type="match status" value="1"/>
</dbReference>
<dbReference type="NCBIfam" id="TIGR01730">
    <property type="entry name" value="RND_mfp"/>
    <property type="match status" value="1"/>
</dbReference>
<dbReference type="Pfam" id="PF25876">
    <property type="entry name" value="HH_MFP_RND"/>
    <property type="match status" value="1"/>
</dbReference>
<evidence type="ECO:0000259" key="9">
    <source>
        <dbReference type="Pfam" id="PF25967"/>
    </source>
</evidence>
<dbReference type="RefSeq" id="WP_260347722.1">
    <property type="nucleotide sequence ID" value="NZ_JAOAOS010000001.1"/>
</dbReference>
<evidence type="ECO:0000259" key="8">
    <source>
        <dbReference type="Pfam" id="PF25917"/>
    </source>
</evidence>
<organism evidence="10 11">
    <name type="scientific">Bosea minatitlanensis</name>
    <dbReference type="NCBI Taxonomy" id="128782"/>
    <lineage>
        <taxon>Bacteria</taxon>
        <taxon>Pseudomonadati</taxon>
        <taxon>Pseudomonadota</taxon>
        <taxon>Alphaproteobacteria</taxon>
        <taxon>Hyphomicrobiales</taxon>
        <taxon>Boseaceae</taxon>
        <taxon>Bosea</taxon>
    </lineage>
</organism>
<dbReference type="Pfam" id="PF25967">
    <property type="entry name" value="RND-MFP_C"/>
    <property type="match status" value="1"/>
</dbReference>
<evidence type="ECO:0000256" key="3">
    <source>
        <dbReference type="ARBA" id="ARBA00022448"/>
    </source>
</evidence>
<evidence type="ECO:0000313" key="11">
    <source>
        <dbReference type="Proteomes" id="UP001595976"/>
    </source>
</evidence>
<evidence type="ECO:0000256" key="2">
    <source>
        <dbReference type="ARBA" id="ARBA00009477"/>
    </source>
</evidence>
<evidence type="ECO:0000256" key="6">
    <source>
        <dbReference type="SAM" id="MobiDB-lite"/>
    </source>
</evidence>
<feature type="coiled-coil region" evidence="5">
    <location>
        <begin position="145"/>
        <end position="179"/>
    </location>
</feature>
<dbReference type="Proteomes" id="UP001595976">
    <property type="component" value="Unassembled WGS sequence"/>
</dbReference>
<feature type="domain" description="Multidrug resistance protein MdtA-like barrel-sandwich hybrid" evidence="8">
    <location>
        <begin position="60"/>
        <end position="215"/>
    </location>
</feature>
<sequence>MTPTRMLIALAGLAALGFGGSLAWQRLGASPAPAQMTAPVQRGDVEETVLATGTLKPVRLVAVGAQVSGRITAVKVSAGQSVRAGDLIAEIDSVTQRNSLRTAEAALANVRAQLAEKQATLVLNRQTLARHTRMIDRRAVSQADFESADAAVKVTQAQIEALQAQIIEAEVAVETARANLGYTRITAPINGTVLSLVSQQGQTVNAAQSAPTIVILGQLDTMTVRTEISEADVTRVKPGLPLYFTIIGEPGRRYEARLTSIEPAPESIRNDSSFSASTTSGSSTSSSSSSASSNAIYYYGLFDVPNGDGRLRTYMTAEVRIILGEAKNVLTVPSAALGAADAEGRYPVTVLGADGTAAIRKVEIGLNNKITAEVRAGLAEGERVVTGEQPAQAASAAARGPGGPPPMGL</sequence>
<dbReference type="Gene3D" id="2.40.50.100">
    <property type="match status" value="1"/>
</dbReference>
<protein>
    <submittedName>
        <fullName evidence="10">Efflux RND transporter periplasmic adaptor subunit</fullName>
    </submittedName>
</protein>
<dbReference type="Gene3D" id="6.10.140.1990">
    <property type="match status" value="1"/>
</dbReference>
<feature type="compositionally biased region" description="Low complexity" evidence="6">
    <location>
        <begin position="387"/>
        <end position="399"/>
    </location>
</feature>
<comment type="subcellular location">
    <subcellularLocation>
        <location evidence="1">Cell envelope</location>
    </subcellularLocation>
</comment>
<dbReference type="PANTHER" id="PTHR30469:SF33">
    <property type="entry name" value="SLR1207 PROTEIN"/>
    <property type="match status" value="1"/>
</dbReference>
<reference evidence="11" key="1">
    <citation type="journal article" date="2019" name="Int. J. Syst. Evol. Microbiol.">
        <title>The Global Catalogue of Microorganisms (GCM) 10K type strain sequencing project: providing services to taxonomists for standard genome sequencing and annotation.</title>
        <authorList>
            <consortium name="The Broad Institute Genomics Platform"/>
            <consortium name="The Broad Institute Genome Sequencing Center for Infectious Disease"/>
            <person name="Wu L."/>
            <person name="Ma J."/>
        </authorList>
    </citation>
    <scope>NUCLEOTIDE SEQUENCE [LARGE SCALE GENOMIC DNA]</scope>
    <source>
        <strain evidence="11">CGMCC 1.15643</strain>
    </source>
</reference>
<comment type="similarity">
    <text evidence="2">Belongs to the membrane fusion protein (MFP) (TC 8.A.1) family.</text>
</comment>
<gene>
    <name evidence="10" type="ORF">ACFPK2_03615</name>
</gene>
<dbReference type="Gene3D" id="2.40.420.20">
    <property type="match status" value="1"/>
</dbReference>
<feature type="compositionally biased region" description="Low complexity" evidence="6">
    <location>
        <begin position="272"/>
        <end position="291"/>
    </location>
</feature>
<feature type="region of interest" description="Disordered" evidence="6">
    <location>
        <begin position="261"/>
        <end position="291"/>
    </location>
</feature>
<feature type="domain" description="Multidrug resistance protein MdtA-like alpha-helical hairpin" evidence="7">
    <location>
        <begin position="107"/>
        <end position="183"/>
    </location>
</feature>
<dbReference type="InterPro" id="IPR030190">
    <property type="entry name" value="MacA_alpha-hairpin_sf"/>
</dbReference>
<name>A0ABW0EXT2_9HYPH</name>
<evidence type="ECO:0000256" key="4">
    <source>
        <dbReference type="ARBA" id="ARBA00023054"/>
    </source>
</evidence>
<dbReference type="Pfam" id="PF25917">
    <property type="entry name" value="BSH_RND"/>
    <property type="match status" value="1"/>
</dbReference>
<comment type="caution">
    <text evidence="10">The sequence shown here is derived from an EMBL/GenBank/DDBJ whole genome shotgun (WGS) entry which is preliminary data.</text>
</comment>
<evidence type="ECO:0000256" key="5">
    <source>
        <dbReference type="SAM" id="Coils"/>
    </source>
</evidence>
<proteinExistence type="inferred from homology"/>
<keyword evidence="4 5" id="KW-0175">Coiled coil</keyword>
<feature type="region of interest" description="Disordered" evidence="6">
    <location>
        <begin position="385"/>
        <end position="409"/>
    </location>
</feature>
<feature type="domain" description="Multidrug resistance protein MdtA-like C-terminal permuted SH3" evidence="9">
    <location>
        <begin position="328"/>
        <end position="388"/>
    </location>
</feature>
<dbReference type="InterPro" id="IPR058624">
    <property type="entry name" value="MdtA-like_HH"/>
</dbReference>
<dbReference type="EMBL" id="JBHSLI010000001">
    <property type="protein sequence ID" value="MFC5292073.1"/>
    <property type="molecule type" value="Genomic_DNA"/>
</dbReference>
<dbReference type="InterPro" id="IPR058627">
    <property type="entry name" value="MdtA-like_C"/>
</dbReference>
<evidence type="ECO:0000256" key="1">
    <source>
        <dbReference type="ARBA" id="ARBA00004196"/>
    </source>
</evidence>
<dbReference type="PANTHER" id="PTHR30469">
    <property type="entry name" value="MULTIDRUG RESISTANCE PROTEIN MDTA"/>
    <property type="match status" value="1"/>
</dbReference>